<evidence type="ECO:0000259" key="22">
    <source>
        <dbReference type="PROSITE" id="PS50878"/>
    </source>
</evidence>
<evidence type="ECO:0000256" key="12">
    <source>
        <dbReference type="ARBA" id="ARBA00022801"/>
    </source>
</evidence>
<feature type="region of interest" description="Disordered" evidence="20">
    <location>
        <begin position="1063"/>
        <end position="1084"/>
    </location>
</feature>
<dbReference type="InterPro" id="IPR021109">
    <property type="entry name" value="Peptidase_aspartic_dom_sf"/>
</dbReference>
<dbReference type="PROSITE" id="PS50013">
    <property type="entry name" value="CHROMO_2"/>
    <property type="match status" value="1"/>
</dbReference>
<dbReference type="FunFam" id="3.30.70.270:FF:000020">
    <property type="entry name" value="Transposon Tf2-6 polyprotein-like Protein"/>
    <property type="match status" value="1"/>
</dbReference>
<dbReference type="GO" id="GO:0003677">
    <property type="term" value="F:DNA binding"/>
    <property type="evidence" value="ECO:0007669"/>
    <property type="project" value="UniProtKB-KW"/>
</dbReference>
<keyword evidence="17" id="KW-0238">DNA-binding</keyword>
<dbReference type="Gene3D" id="3.30.420.10">
    <property type="entry name" value="Ribonuclease H-like superfamily/Ribonuclease H"/>
    <property type="match status" value="1"/>
</dbReference>
<dbReference type="InterPro" id="IPR043502">
    <property type="entry name" value="DNA/RNA_pol_sf"/>
</dbReference>
<evidence type="ECO:0000256" key="2">
    <source>
        <dbReference type="ARBA" id="ARBA00010879"/>
    </source>
</evidence>
<dbReference type="InterPro" id="IPR016197">
    <property type="entry name" value="Chromo-like_dom_sf"/>
</dbReference>
<dbReference type="SUPFAM" id="SSF53098">
    <property type="entry name" value="Ribonuclease H-like"/>
    <property type="match status" value="1"/>
</dbReference>
<protein>
    <recommendedName>
        <fullName evidence="19">Gypsy retrotransposon integrase-like protein 1</fullName>
        <ecNumber evidence="4">2.7.7.49</ecNumber>
        <ecNumber evidence="3">3.1.26.4</ecNumber>
    </recommendedName>
</protein>
<evidence type="ECO:0000256" key="14">
    <source>
        <dbReference type="ARBA" id="ARBA00022908"/>
    </source>
</evidence>
<dbReference type="FunFam" id="3.30.420.10:FF:000032">
    <property type="entry name" value="Retrovirus-related Pol polyprotein from transposon 297-like Protein"/>
    <property type="match status" value="1"/>
</dbReference>
<dbReference type="PANTHER" id="PTHR37984">
    <property type="entry name" value="PROTEIN CBG26694"/>
    <property type="match status" value="1"/>
</dbReference>
<evidence type="ECO:0000259" key="21">
    <source>
        <dbReference type="PROSITE" id="PS50013"/>
    </source>
</evidence>
<evidence type="ECO:0000259" key="23">
    <source>
        <dbReference type="PROSITE" id="PS50994"/>
    </source>
</evidence>
<evidence type="ECO:0000256" key="7">
    <source>
        <dbReference type="ARBA" id="ARBA00022695"/>
    </source>
</evidence>
<dbReference type="Pfam" id="PF00078">
    <property type="entry name" value="RVT_1"/>
    <property type="match status" value="1"/>
</dbReference>
<evidence type="ECO:0000256" key="9">
    <source>
        <dbReference type="ARBA" id="ARBA00022723"/>
    </source>
</evidence>
<dbReference type="Ensembl" id="ENSGACT00000064976.1">
    <property type="protein sequence ID" value="ENSGACP00000066397.1"/>
    <property type="gene ID" value="ENSGACG00000034673.1"/>
</dbReference>
<evidence type="ECO:0000256" key="6">
    <source>
        <dbReference type="ARBA" id="ARBA00022679"/>
    </source>
</evidence>
<dbReference type="GO" id="GO:0006310">
    <property type="term" value="P:DNA recombination"/>
    <property type="evidence" value="ECO:0007669"/>
    <property type="project" value="UniProtKB-KW"/>
</dbReference>
<dbReference type="Gene3D" id="3.10.10.10">
    <property type="entry name" value="HIV Type 1 Reverse Transcriptase, subunit A, domain 1"/>
    <property type="match status" value="1"/>
</dbReference>
<dbReference type="PANTHER" id="PTHR37984:SF5">
    <property type="entry name" value="PROTEIN NYNRIN-LIKE"/>
    <property type="match status" value="1"/>
</dbReference>
<evidence type="ECO:0000256" key="5">
    <source>
        <dbReference type="ARBA" id="ARBA00022670"/>
    </source>
</evidence>
<evidence type="ECO:0000256" key="8">
    <source>
        <dbReference type="ARBA" id="ARBA00022722"/>
    </source>
</evidence>
<dbReference type="CDD" id="cd09274">
    <property type="entry name" value="RNase_HI_RT_Ty3"/>
    <property type="match status" value="1"/>
</dbReference>
<dbReference type="AlphaFoldDB" id="A0AAQ4RUN3"/>
<dbReference type="Gene3D" id="2.40.50.40">
    <property type="match status" value="1"/>
</dbReference>
<dbReference type="InterPro" id="IPR023780">
    <property type="entry name" value="Chromo_domain"/>
</dbReference>
<organism evidence="24 25">
    <name type="scientific">Gasterosteus aculeatus aculeatus</name>
    <name type="common">three-spined stickleback</name>
    <dbReference type="NCBI Taxonomy" id="481459"/>
    <lineage>
        <taxon>Eukaryota</taxon>
        <taxon>Metazoa</taxon>
        <taxon>Chordata</taxon>
        <taxon>Craniata</taxon>
        <taxon>Vertebrata</taxon>
        <taxon>Euteleostomi</taxon>
        <taxon>Actinopterygii</taxon>
        <taxon>Neopterygii</taxon>
        <taxon>Teleostei</taxon>
        <taxon>Neoteleostei</taxon>
        <taxon>Acanthomorphata</taxon>
        <taxon>Eupercaria</taxon>
        <taxon>Perciformes</taxon>
        <taxon>Cottioidei</taxon>
        <taxon>Gasterosteales</taxon>
        <taxon>Gasterosteidae</taxon>
        <taxon>Gasterosteus</taxon>
    </lineage>
</organism>
<dbReference type="Pfam" id="PF00665">
    <property type="entry name" value="rve"/>
    <property type="match status" value="1"/>
</dbReference>
<keyword evidence="8" id="KW-0540">Nuclease</keyword>
<dbReference type="InterPro" id="IPR036397">
    <property type="entry name" value="RNaseH_sf"/>
</dbReference>
<evidence type="ECO:0000256" key="13">
    <source>
        <dbReference type="ARBA" id="ARBA00022842"/>
    </source>
</evidence>
<dbReference type="GO" id="GO:0003887">
    <property type="term" value="F:DNA-directed DNA polymerase activity"/>
    <property type="evidence" value="ECO:0007669"/>
    <property type="project" value="UniProtKB-KW"/>
</dbReference>
<feature type="domain" description="Reverse transcriptase" evidence="22">
    <location>
        <begin position="195"/>
        <end position="374"/>
    </location>
</feature>
<dbReference type="Gene3D" id="2.40.70.10">
    <property type="entry name" value="Acid Proteases"/>
    <property type="match status" value="1"/>
</dbReference>
<keyword evidence="16" id="KW-0239">DNA-directed DNA polymerase</keyword>
<keyword evidence="13" id="KW-0460">Magnesium</keyword>
<dbReference type="InterPro" id="IPR056924">
    <property type="entry name" value="SH3_Tf2-1"/>
</dbReference>
<proteinExistence type="inferred from homology"/>
<evidence type="ECO:0000256" key="10">
    <source>
        <dbReference type="ARBA" id="ARBA00022750"/>
    </source>
</evidence>
<evidence type="ECO:0000313" key="24">
    <source>
        <dbReference type="Ensembl" id="ENSGACP00000066397.1"/>
    </source>
</evidence>
<evidence type="ECO:0000256" key="16">
    <source>
        <dbReference type="ARBA" id="ARBA00022932"/>
    </source>
</evidence>
<keyword evidence="6" id="KW-0808">Transferase</keyword>
<keyword evidence="15" id="KW-0695">RNA-directed DNA polymerase</keyword>
<dbReference type="InterPro" id="IPR041588">
    <property type="entry name" value="Integrase_H2C2"/>
</dbReference>
<dbReference type="Pfam" id="PF17917">
    <property type="entry name" value="RT_RNaseH"/>
    <property type="match status" value="1"/>
</dbReference>
<comment type="subcellular location">
    <subcellularLocation>
        <location evidence="1">Nucleus</location>
    </subcellularLocation>
</comment>
<dbReference type="InterPro" id="IPR000953">
    <property type="entry name" value="Chromo/chromo_shadow_dom"/>
</dbReference>
<evidence type="ECO:0000256" key="4">
    <source>
        <dbReference type="ARBA" id="ARBA00012493"/>
    </source>
</evidence>
<name>A0AAQ4RUN3_GASAC</name>
<dbReference type="InterPro" id="IPR043128">
    <property type="entry name" value="Rev_trsase/Diguanyl_cyclase"/>
</dbReference>
<dbReference type="GO" id="GO:0006508">
    <property type="term" value="P:proteolysis"/>
    <property type="evidence" value="ECO:0007669"/>
    <property type="project" value="UniProtKB-KW"/>
</dbReference>
<keyword evidence="25" id="KW-1185">Reference proteome</keyword>
<evidence type="ECO:0000256" key="19">
    <source>
        <dbReference type="ARBA" id="ARBA00039658"/>
    </source>
</evidence>
<dbReference type="EC" id="3.1.26.4" evidence="3"/>
<evidence type="ECO:0000256" key="1">
    <source>
        <dbReference type="ARBA" id="ARBA00004123"/>
    </source>
</evidence>
<dbReference type="GO" id="GO:0004190">
    <property type="term" value="F:aspartic-type endopeptidase activity"/>
    <property type="evidence" value="ECO:0007669"/>
    <property type="project" value="UniProtKB-KW"/>
</dbReference>
<dbReference type="InterPro" id="IPR041373">
    <property type="entry name" value="RT_RNaseH"/>
</dbReference>
<dbReference type="GeneTree" id="ENSGT01060000248608"/>
<keyword evidence="9" id="KW-0479">Metal-binding</keyword>
<dbReference type="Proteomes" id="UP000007635">
    <property type="component" value="Chromosome XVII"/>
</dbReference>
<dbReference type="Gene3D" id="1.10.340.70">
    <property type="match status" value="1"/>
</dbReference>
<keyword evidence="12" id="KW-0378">Hydrolase</keyword>
<dbReference type="SUPFAM" id="SSF54160">
    <property type="entry name" value="Chromo domain-like"/>
    <property type="match status" value="1"/>
</dbReference>
<evidence type="ECO:0000256" key="20">
    <source>
        <dbReference type="SAM" id="MobiDB-lite"/>
    </source>
</evidence>
<keyword evidence="7" id="KW-0548">Nucleotidyltransferase</keyword>
<dbReference type="FunFam" id="1.10.340.70:FF:000001">
    <property type="entry name" value="Retrovirus-related Pol polyprotein from transposon gypsy-like Protein"/>
    <property type="match status" value="1"/>
</dbReference>
<dbReference type="Pfam" id="PF24626">
    <property type="entry name" value="SH3_Tf2-1"/>
    <property type="match status" value="1"/>
</dbReference>
<dbReference type="CDD" id="cd00303">
    <property type="entry name" value="retropepsin_like"/>
    <property type="match status" value="1"/>
</dbReference>
<accession>A0AAQ4RUN3</accession>
<keyword evidence="18" id="KW-0233">DNA recombination</keyword>
<dbReference type="GO" id="GO:0003964">
    <property type="term" value="F:RNA-directed DNA polymerase activity"/>
    <property type="evidence" value="ECO:0007669"/>
    <property type="project" value="UniProtKB-KW"/>
</dbReference>
<dbReference type="GO" id="GO:0005634">
    <property type="term" value="C:nucleus"/>
    <property type="evidence" value="ECO:0007669"/>
    <property type="project" value="UniProtKB-SubCell"/>
</dbReference>
<dbReference type="PROSITE" id="PS50994">
    <property type="entry name" value="INTEGRASE"/>
    <property type="match status" value="1"/>
</dbReference>
<dbReference type="Pfam" id="PF17921">
    <property type="entry name" value="Integrase_H2C2"/>
    <property type="match status" value="1"/>
</dbReference>
<comment type="similarity">
    <text evidence="2">Belongs to the beta type-B retroviral polymerase family. HERV class-II K(HML-2) pol subfamily.</text>
</comment>
<dbReference type="FunFam" id="3.10.20.370:FF:000003">
    <property type="entry name" value="Transposon Tf2-6 polyprotein"/>
    <property type="match status" value="1"/>
</dbReference>
<evidence type="ECO:0000313" key="25">
    <source>
        <dbReference type="Proteomes" id="UP000007635"/>
    </source>
</evidence>
<dbReference type="SUPFAM" id="SSF56672">
    <property type="entry name" value="DNA/RNA polymerases"/>
    <property type="match status" value="1"/>
</dbReference>
<keyword evidence="10" id="KW-0064">Aspartyl protease</keyword>
<dbReference type="InterPro" id="IPR001584">
    <property type="entry name" value="Integrase_cat-core"/>
</dbReference>
<dbReference type="PROSITE" id="PS50878">
    <property type="entry name" value="RT_POL"/>
    <property type="match status" value="1"/>
</dbReference>
<keyword evidence="14" id="KW-0229">DNA integration</keyword>
<reference evidence="24 25" key="1">
    <citation type="journal article" date="2021" name="G3 (Bethesda)">
        <title>Improved contiguity of the threespine stickleback genome using long-read sequencing.</title>
        <authorList>
            <person name="Nath S."/>
            <person name="Shaw D.E."/>
            <person name="White M.A."/>
        </authorList>
    </citation>
    <scope>NUCLEOTIDE SEQUENCE [LARGE SCALE GENOMIC DNA]</scope>
    <source>
        <strain evidence="24 25">Lake Benthic</strain>
    </source>
</reference>
<evidence type="ECO:0000256" key="3">
    <source>
        <dbReference type="ARBA" id="ARBA00012180"/>
    </source>
</evidence>
<dbReference type="InterPro" id="IPR000477">
    <property type="entry name" value="RT_dom"/>
</dbReference>
<dbReference type="Gene3D" id="3.30.70.270">
    <property type="match status" value="2"/>
</dbReference>
<dbReference type="CDD" id="cd01647">
    <property type="entry name" value="RT_LTR"/>
    <property type="match status" value="1"/>
</dbReference>
<dbReference type="GO" id="GO:0004523">
    <property type="term" value="F:RNA-DNA hybrid ribonuclease activity"/>
    <property type="evidence" value="ECO:0007669"/>
    <property type="project" value="UniProtKB-EC"/>
</dbReference>
<dbReference type="Pfam" id="PF00385">
    <property type="entry name" value="Chromo"/>
    <property type="match status" value="1"/>
</dbReference>
<evidence type="ECO:0000256" key="17">
    <source>
        <dbReference type="ARBA" id="ARBA00023125"/>
    </source>
</evidence>
<dbReference type="Ensembl" id="ENSGACT00000037696.1">
    <property type="protein sequence ID" value="ENSGACP00000068705.1"/>
    <property type="gene ID" value="ENSGACG00000034673.1"/>
</dbReference>
<feature type="domain" description="Chromo" evidence="21">
    <location>
        <begin position="1015"/>
        <end position="1073"/>
    </location>
</feature>
<dbReference type="Pfam" id="PF13975">
    <property type="entry name" value="gag-asp_proteas"/>
    <property type="match status" value="1"/>
</dbReference>
<dbReference type="EC" id="2.7.7.49" evidence="4"/>
<dbReference type="InterPro" id="IPR012337">
    <property type="entry name" value="RNaseH-like_sf"/>
</dbReference>
<evidence type="ECO:0000256" key="18">
    <source>
        <dbReference type="ARBA" id="ARBA00023172"/>
    </source>
</evidence>
<evidence type="ECO:0000256" key="11">
    <source>
        <dbReference type="ARBA" id="ARBA00022759"/>
    </source>
</evidence>
<feature type="domain" description="Integrase catalytic" evidence="23">
    <location>
        <begin position="714"/>
        <end position="873"/>
    </location>
</feature>
<dbReference type="SMART" id="SM00298">
    <property type="entry name" value="CHROMO"/>
    <property type="match status" value="1"/>
</dbReference>
<keyword evidence="11" id="KW-0255">Endonuclease</keyword>
<dbReference type="SUPFAM" id="SSF50630">
    <property type="entry name" value="Acid proteases"/>
    <property type="match status" value="1"/>
</dbReference>
<dbReference type="GO" id="GO:0015074">
    <property type="term" value="P:DNA integration"/>
    <property type="evidence" value="ECO:0007669"/>
    <property type="project" value="UniProtKB-KW"/>
</dbReference>
<dbReference type="GO" id="GO:0046872">
    <property type="term" value="F:metal ion binding"/>
    <property type="evidence" value="ECO:0007669"/>
    <property type="project" value="UniProtKB-KW"/>
</dbReference>
<reference evidence="24" key="2">
    <citation type="submission" date="2025-05" db="UniProtKB">
        <authorList>
            <consortium name="Ensembl"/>
        </authorList>
    </citation>
    <scope>IDENTIFICATION</scope>
</reference>
<evidence type="ECO:0000256" key="15">
    <source>
        <dbReference type="ARBA" id="ARBA00022918"/>
    </source>
</evidence>
<sequence>MAVEGLIDSGADDNFMDHNLVDRLGLRRVPLEEVIEANSLDGRLLARITDRTEPVQLQISGNHFEQISFLVFKSPLVPVVLGYPWLAKHNPSVDWSTSCILGWSDFCLANCLQSARPQGPQQGSLTPGPDLTLVPPAYHDLGKVFSKERVLSLPPHRPYDCHIELLPGASLPKGRLYNISRPEREAMENYIRDSLAAGIIRPSSSPLGAGFFFVKKKDGTLRPCIDYRGLNNVSVKNKYPLPLMNTAFDSLQGATVFTKLDLRNAYHLIRIREGDEWLTGFNTPLGHFEYMVMPFGLTNAPAVFQCLVNDVLGDMLGRFVVVYLDDILVFSQNLEEHQRHVRQVLQRLLENRLFVKAEKCEFNTRCTSFLDYVIAEGEVRMDPQKVQAVLEWPRPSSRKELQRFLGFANFYRRFIRNYSQIAAPLTDLTSNLRAFRWSPGAESAFQELRERFSSAPILIQPDPSLQFVVEVDASEVGAGAVLSQRAKEDNKLHPCAFLSHRLSPAERNYDIGNRELLAVKLALEEWRHWLEGADQPFVVWTDHKNLEYIRSAKRLNSRQARWALFFGRFDFVLSYRPGSQNGKPDALSRVFSKEEETRRTPETILPLRRVVGALQWGIEGAVQAALRKDPGPGKGPPGRLFVPEGMRPAVLEWGHASKLTCHPGVARTMSFLRRRFWWPAMGEDVRMYVAACPVCAQNKGSNRPSVGLLRPLPIPHRPWSHLAVDFVTGLPPSGGNTVVLTIVDRFSKFAHFLPLPKLPSAKETADIMVREIFRIHGLPTDIVSDRGPQFASAVWRAFCTAVGATASLSSGFHPQTNGQAERANQKMESTLRCLASSEPSTWSEQIPWAEYAHNTLPTTATGMSPFQCVYGYQPPLFPSQEKELAVPSIQQQFRRCHRTWHRVRASLLRTSEQYQRQANRRRTPAPSYSVGDRVWLSTKDLPLRTDSKKLSQRFIGPFPIERIINPTVVRLKLPRSLRVHPAFHVSCIKPASVCHLLPPPPPLPPPRMIDGAPAFTVKRVLNSRRRGRGYQFLIDWEGYGPQERCWVSRRLILDPSIIREFYRRKPGAPGGPPGGGRGGRGTVRVPPLQTQVKAGLGLPLVDLGEVGLARTCLSSAITHLHRSHNHQGIRGRA</sequence>
<keyword evidence="5" id="KW-0645">Protease</keyword>
<dbReference type="InterPro" id="IPR050951">
    <property type="entry name" value="Retrovirus_Pol_polyprotein"/>
</dbReference>